<evidence type="ECO:0000313" key="4">
    <source>
        <dbReference type="Proteomes" id="UP000003515"/>
    </source>
</evidence>
<keyword evidence="4" id="KW-1185">Reference proteome</keyword>
<reference evidence="3 4" key="1">
    <citation type="submission" date="2009-10" db="EMBL/GenBank/DDBJ databases">
        <authorList>
            <consortium name="Los Alamos National Laboratory (LANL)"/>
            <consortium name="National Microbial Pathogen Data Resource (NMPDR)"/>
            <person name="Munk A.C."/>
            <person name="Chertkov O."/>
            <person name="Tapia R."/>
            <person name="Green L."/>
            <person name="Rogers Y."/>
            <person name="Detter J.C."/>
            <person name="Bruce D."/>
            <person name="Brettin T.S."/>
            <person name="Colwell R.R."/>
            <person name="Huq A."/>
            <person name="Grim C.J."/>
            <person name="Hasan N.A."/>
            <person name="Bartels D."/>
            <person name="Vonstein V."/>
        </authorList>
    </citation>
    <scope>NUCLEOTIDE SEQUENCE [LARGE SCALE GENOMIC DNA]</scope>
    <source>
        <strain evidence="3 4">CIP 102891</strain>
    </source>
</reference>
<dbReference type="RefSeq" id="WP_004414193.1">
    <property type="nucleotide sequence ID" value="NZ_ACZV01000005.1"/>
</dbReference>
<gene>
    <name evidence="3" type="ORF">VIA_003092</name>
</gene>
<dbReference type="Proteomes" id="UP000003515">
    <property type="component" value="Unassembled WGS sequence"/>
</dbReference>
<dbReference type="InterPro" id="IPR028087">
    <property type="entry name" value="Tad_N"/>
</dbReference>
<keyword evidence="1" id="KW-0812">Transmembrane</keyword>
<comment type="caution">
    <text evidence="3">The sequence shown here is derived from an EMBL/GenBank/DDBJ whole genome shotgun (WGS) entry which is preliminary data.</text>
</comment>
<dbReference type="Pfam" id="PF13400">
    <property type="entry name" value="Tad"/>
    <property type="match status" value="1"/>
</dbReference>
<protein>
    <recommendedName>
        <fullName evidence="2">Putative Flp pilus-assembly TadG-like N-terminal domain-containing protein</fullName>
    </recommendedName>
</protein>
<evidence type="ECO:0000313" key="3">
    <source>
        <dbReference type="EMBL" id="EEX92447.1"/>
    </source>
</evidence>
<evidence type="ECO:0000259" key="2">
    <source>
        <dbReference type="Pfam" id="PF13400"/>
    </source>
</evidence>
<feature type="domain" description="Putative Flp pilus-assembly TadG-like N-terminal" evidence="2">
    <location>
        <begin position="28"/>
        <end position="70"/>
    </location>
</feature>
<feature type="transmembrane region" description="Helical" evidence="1">
    <location>
        <begin position="24"/>
        <end position="45"/>
    </location>
</feature>
<organism evidence="3 4">
    <name type="scientific">Vibrio orientalis CIP 102891 = ATCC 33934</name>
    <dbReference type="NCBI Taxonomy" id="675816"/>
    <lineage>
        <taxon>Bacteria</taxon>
        <taxon>Pseudomonadati</taxon>
        <taxon>Pseudomonadota</taxon>
        <taxon>Gammaproteobacteria</taxon>
        <taxon>Vibrionales</taxon>
        <taxon>Vibrionaceae</taxon>
        <taxon>Vibrio</taxon>
        <taxon>Vibrio oreintalis group</taxon>
    </lineage>
</organism>
<proteinExistence type="predicted"/>
<sequence>MAETLAKGAMDMRQYPNRLRNQKGLTLVVMTMSMVAFITIAALSIDVSHFVVNKTRLQNAVDTIALAGATVANRTNEKGDTDTAIIESYKKVIESPGNDEIELTATDDGNGLNLLSIEYSDSPNSGFSTTFPSSPDMVYVRVEVSEIGLNEFFLDLFGIEKTVSASAVAGPVFVDGTSNILPIGMCEGSELGPSGYEIAKAYEIKSGSQSDDPDGLGAGNYHLLDIGSGKSAVSDALVGKNTVVVTVEDKIDSETGNAVGATEDIDSRFEGVTLDGVYYPPDLVITEPSTAITTDNIADHNDSTAPDKWTYEEYVEQTKACLNDANCNTAGGAAWRRVLPVPILDCDSASKSGGKIEFTVTSIGCFFMLQRYDSSQESGKTGQQSIFGEFIEQCSVIEGGVSDTDTGVTRIVLYKDPSSVGGGS</sequence>
<evidence type="ECO:0000256" key="1">
    <source>
        <dbReference type="SAM" id="Phobius"/>
    </source>
</evidence>
<keyword evidence="1" id="KW-0472">Membrane</keyword>
<accession>A0ABP2GX36</accession>
<dbReference type="EMBL" id="ACZV01000005">
    <property type="protein sequence ID" value="EEX92447.1"/>
    <property type="molecule type" value="Genomic_DNA"/>
</dbReference>
<keyword evidence="1" id="KW-1133">Transmembrane helix</keyword>
<name>A0ABP2GX36_VIBOR</name>